<protein>
    <submittedName>
        <fullName evidence="3">Glutathione S-transferase</fullName>
    </submittedName>
</protein>
<dbReference type="PATRIC" id="fig|52.7.peg.323"/>
<dbReference type="InterPro" id="IPR050213">
    <property type="entry name" value="GST_superfamily"/>
</dbReference>
<dbReference type="SUPFAM" id="SSF47616">
    <property type="entry name" value="GST C-terminal domain-like"/>
    <property type="match status" value="1"/>
</dbReference>
<dbReference type="PROSITE" id="PS50404">
    <property type="entry name" value="GST_NTER"/>
    <property type="match status" value="1"/>
</dbReference>
<reference evidence="3 4" key="1">
    <citation type="submission" date="2015-07" db="EMBL/GenBank/DDBJ databases">
        <title>Genome analysis of myxobacterium Chondromyces crocatus Cm c5 reveals a high potential for natural compound synthesis and the genetic basis for the loss of fruiting body formation.</title>
        <authorList>
            <person name="Zaburannyi N."/>
            <person name="Bunk B."/>
            <person name="Maier J."/>
            <person name="Overmann J."/>
            <person name="Mueller R."/>
        </authorList>
    </citation>
    <scope>NUCLEOTIDE SEQUENCE [LARGE SCALE GENOMIC DNA]</scope>
    <source>
        <strain evidence="3 4">Cm c5</strain>
    </source>
</reference>
<dbReference type="EMBL" id="CP012159">
    <property type="protein sequence ID" value="AKT36186.1"/>
    <property type="molecule type" value="Genomic_DNA"/>
</dbReference>
<dbReference type="Gene3D" id="3.40.30.10">
    <property type="entry name" value="Glutaredoxin"/>
    <property type="match status" value="1"/>
</dbReference>
<name>A0A0K1E5N4_CHOCO</name>
<proteinExistence type="predicted"/>
<feature type="domain" description="GST C-terminal" evidence="2">
    <location>
        <begin position="98"/>
        <end position="235"/>
    </location>
</feature>
<keyword evidence="3" id="KW-0808">Transferase</keyword>
<dbReference type="Pfam" id="PF14497">
    <property type="entry name" value="GST_C_3"/>
    <property type="match status" value="1"/>
</dbReference>
<evidence type="ECO:0000313" key="4">
    <source>
        <dbReference type="Proteomes" id="UP000067626"/>
    </source>
</evidence>
<dbReference type="PROSITE" id="PS50405">
    <property type="entry name" value="GST_CTER"/>
    <property type="match status" value="1"/>
</dbReference>
<dbReference type="KEGG" id="ccro:CMC5_003000"/>
<evidence type="ECO:0000313" key="3">
    <source>
        <dbReference type="EMBL" id="AKT36186.1"/>
    </source>
</evidence>
<dbReference type="InterPro" id="IPR010987">
    <property type="entry name" value="Glutathione-S-Trfase_C-like"/>
</dbReference>
<dbReference type="InterPro" id="IPR036282">
    <property type="entry name" value="Glutathione-S-Trfase_C_sf"/>
</dbReference>
<dbReference type="PANTHER" id="PTHR11571">
    <property type="entry name" value="GLUTATHIONE S-TRANSFERASE"/>
    <property type="match status" value="1"/>
</dbReference>
<dbReference type="Gene3D" id="1.20.1050.10">
    <property type="match status" value="1"/>
</dbReference>
<keyword evidence="4" id="KW-1185">Reference proteome</keyword>
<gene>
    <name evidence="3" type="primary">gst</name>
    <name evidence="3" type="ORF">CMC5_003000</name>
</gene>
<dbReference type="InterPro" id="IPR004046">
    <property type="entry name" value="GST_C"/>
</dbReference>
<dbReference type="CDD" id="cd03192">
    <property type="entry name" value="GST_C_Sigma_like"/>
    <property type="match status" value="1"/>
</dbReference>
<evidence type="ECO:0000259" key="1">
    <source>
        <dbReference type="PROSITE" id="PS50404"/>
    </source>
</evidence>
<dbReference type="OrthoDB" id="7203409at2"/>
<dbReference type="InterPro" id="IPR004045">
    <property type="entry name" value="Glutathione_S-Trfase_N"/>
</dbReference>
<dbReference type="RefSeq" id="WP_050428745.1">
    <property type="nucleotide sequence ID" value="NZ_CP012159.1"/>
</dbReference>
<dbReference type="AlphaFoldDB" id="A0A0K1E5N4"/>
<dbReference type="SUPFAM" id="SSF52833">
    <property type="entry name" value="Thioredoxin-like"/>
    <property type="match status" value="1"/>
</dbReference>
<dbReference type="InterPro" id="IPR036249">
    <property type="entry name" value="Thioredoxin-like_sf"/>
</dbReference>
<dbReference type="Proteomes" id="UP000067626">
    <property type="component" value="Chromosome"/>
</dbReference>
<dbReference type="PANTHER" id="PTHR11571:SF263">
    <property type="entry name" value="GLUTATHIONE S-TRANSFERASE"/>
    <property type="match status" value="1"/>
</dbReference>
<evidence type="ECO:0000259" key="2">
    <source>
        <dbReference type="PROSITE" id="PS50405"/>
    </source>
</evidence>
<dbReference type="GO" id="GO:0004364">
    <property type="term" value="F:glutathione transferase activity"/>
    <property type="evidence" value="ECO:0007669"/>
    <property type="project" value="TreeGrafter"/>
</dbReference>
<dbReference type="FunFam" id="1.20.1050.10:FF:000051">
    <property type="entry name" value="Glutathione S-transferase"/>
    <property type="match status" value="1"/>
</dbReference>
<organism evidence="3 4">
    <name type="scientific">Chondromyces crocatus</name>
    <dbReference type="NCBI Taxonomy" id="52"/>
    <lineage>
        <taxon>Bacteria</taxon>
        <taxon>Pseudomonadati</taxon>
        <taxon>Myxococcota</taxon>
        <taxon>Polyangia</taxon>
        <taxon>Polyangiales</taxon>
        <taxon>Polyangiaceae</taxon>
        <taxon>Chondromyces</taxon>
    </lineage>
</organism>
<dbReference type="STRING" id="52.CMC5_003000"/>
<dbReference type="GO" id="GO:0006749">
    <property type="term" value="P:glutathione metabolic process"/>
    <property type="evidence" value="ECO:0007669"/>
    <property type="project" value="TreeGrafter"/>
</dbReference>
<feature type="domain" description="GST N-terminal" evidence="1">
    <location>
        <begin position="8"/>
        <end position="96"/>
    </location>
</feature>
<sequence length="253" mass="28298">MTSPSSDRYELYYWPNIQGRGEFIRLLFEEAGVTYVDVARLPEREGGGVSAILQILQADGAHLSPFAPPIIRVGELVIAQVATILQFLAPRFGLAPEDERGRVEAHQLQLTLVDLVAEVHDTHHPISTSLYYEDQKAEAKRRASAFVEERLPKFLGYFEKVLRHNRVGAGRHLVGTSLTYVDLSMFQVLSGLAHAFPNGFAQVAQDIPLLLALRDSVAARPRLAAYLASRRRLPFNEEGIFRHYPELDGTPAR</sequence>
<accession>A0A0K1E5N4</accession>